<dbReference type="EMBL" id="CP036456">
    <property type="protein sequence ID" value="QBI56849.1"/>
    <property type="molecule type" value="Genomic_DNA"/>
</dbReference>
<dbReference type="Proteomes" id="UP000292235">
    <property type="component" value="Plasmid phiM2"/>
</dbReference>
<dbReference type="AlphaFoldDB" id="A0A4P6QB21"/>
<accession>A0A4P6QB21</accession>
<name>A0A4P6QB21_9ACTN</name>
<keyword evidence="1" id="KW-0614">Plasmid</keyword>
<geneLocation type="plasmid" evidence="2">
    <name>phim2</name>
</geneLocation>
<dbReference type="GeneID" id="39493927"/>
<sequence>MIRSQRKPLQRTSRSKTSTLYRWAKNAKQPEGTYGAKLPTFSPEKVRESIESGTCGHGRDDHRRHIGACSECECSRWRKHEVPDER</sequence>
<evidence type="ECO:0000313" key="2">
    <source>
        <dbReference type="Proteomes" id="UP000292235"/>
    </source>
</evidence>
<dbReference type="RefSeq" id="WP_131103008.1">
    <property type="nucleotide sequence ID" value="NZ_CP036456.1"/>
</dbReference>
<reference evidence="1 2" key="1">
    <citation type="submission" date="2019-02" db="EMBL/GenBank/DDBJ databases">
        <authorList>
            <person name="Khodamoradi S."/>
            <person name="Hahnke R.L."/>
            <person name="Kaempfer P."/>
            <person name="Schumann P."/>
            <person name="Rohde M."/>
            <person name="Steinert M."/>
            <person name="Luzhetskyy A."/>
            <person name="Wink J."/>
            <person name="Ruckert C."/>
        </authorList>
    </citation>
    <scope>NUCLEOTIDE SEQUENCE [LARGE SCALE GENOMIC DNA]</scope>
    <source>
        <strain evidence="1 2">M2</strain>
        <plasmid evidence="2">phim2</plasmid>
    </source>
</reference>
<proteinExistence type="predicted"/>
<organism evidence="1 2">
    <name type="scientific">Streptomonospora litoralis</name>
    <dbReference type="NCBI Taxonomy" id="2498135"/>
    <lineage>
        <taxon>Bacteria</taxon>
        <taxon>Bacillati</taxon>
        <taxon>Actinomycetota</taxon>
        <taxon>Actinomycetes</taxon>
        <taxon>Streptosporangiales</taxon>
        <taxon>Nocardiopsidaceae</taxon>
        <taxon>Streptomonospora</taxon>
    </lineage>
</organism>
<dbReference type="KEGG" id="strr:EKD16_25545"/>
<protein>
    <submittedName>
        <fullName evidence="1">Uncharacterized protein</fullName>
    </submittedName>
</protein>
<gene>
    <name evidence="1" type="ORF">EKD16_25545</name>
</gene>
<keyword evidence="2" id="KW-1185">Reference proteome</keyword>
<evidence type="ECO:0000313" key="1">
    <source>
        <dbReference type="EMBL" id="QBI56849.1"/>
    </source>
</evidence>